<feature type="compositionally biased region" description="Basic and acidic residues" evidence="1">
    <location>
        <begin position="79"/>
        <end position="89"/>
    </location>
</feature>
<name>A0A1E5KW79_9ENTE</name>
<proteinExistence type="predicted"/>
<reference evidence="2 3" key="1">
    <citation type="submission" date="2016-09" db="EMBL/GenBank/DDBJ databases">
        <authorList>
            <person name="Capua I."/>
            <person name="De Benedictis P."/>
            <person name="Joannis T."/>
            <person name="Lombin L.H."/>
            <person name="Cattoli G."/>
        </authorList>
    </citation>
    <scope>NUCLEOTIDE SEQUENCE [LARGE SCALE GENOMIC DNA]</scope>
    <source>
        <strain evidence="2 3">LMG 25899</strain>
    </source>
</reference>
<comment type="caution">
    <text evidence="2">The sequence shown here is derived from an EMBL/GenBank/DDBJ whole genome shotgun (WGS) entry which is preliminary data.</text>
</comment>
<dbReference type="STRING" id="762845.BCR26_14385"/>
<dbReference type="Proteomes" id="UP000095256">
    <property type="component" value="Unassembled WGS sequence"/>
</dbReference>
<dbReference type="AlphaFoldDB" id="A0A1E5KW79"/>
<protein>
    <submittedName>
        <fullName evidence="2">Uncharacterized protein</fullName>
    </submittedName>
</protein>
<evidence type="ECO:0000313" key="3">
    <source>
        <dbReference type="Proteomes" id="UP000095256"/>
    </source>
</evidence>
<dbReference type="EMBL" id="MIEK01000028">
    <property type="protein sequence ID" value="OEH82122.1"/>
    <property type="molecule type" value="Genomic_DNA"/>
</dbReference>
<dbReference type="OrthoDB" id="2190418at2"/>
<feature type="region of interest" description="Disordered" evidence="1">
    <location>
        <begin position="62"/>
        <end position="89"/>
    </location>
</feature>
<keyword evidence="3" id="KW-1185">Reference proteome</keyword>
<gene>
    <name evidence="2" type="ORF">BCR26_14385</name>
</gene>
<accession>A0A1E5KW79</accession>
<evidence type="ECO:0000313" key="2">
    <source>
        <dbReference type="EMBL" id="OEH82122.1"/>
    </source>
</evidence>
<dbReference type="RefSeq" id="WP_069698904.1">
    <property type="nucleotide sequence ID" value="NZ_JAGGMA010000033.1"/>
</dbReference>
<sequence length="89" mass="10821">MEQDELERAKERQIEQIRQLAQETVAKTKQNKENVENESTKILNRMEETLLDMQKLVQQWDRQQYQPSDKEQQPNLRLAPDERKQIKKE</sequence>
<organism evidence="2 3">
    <name type="scientific">Enterococcus rivorum</name>
    <dbReference type="NCBI Taxonomy" id="762845"/>
    <lineage>
        <taxon>Bacteria</taxon>
        <taxon>Bacillati</taxon>
        <taxon>Bacillota</taxon>
        <taxon>Bacilli</taxon>
        <taxon>Lactobacillales</taxon>
        <taxon>Enterococcaceae</taxon>
        <taxon>Enterococcus</taxon>
    </lineage>
</organism>
<evidence type="ECO:0000256" key="1">
    <source>
        <dbReference type="SAM" id="MobiDB-lite"/>
    </source>
</evidence>